<dbReference type="PATRIC" id="fig|1212489.4.peg.2686"/>
<dbReference type="Gene3D" id="3.90.550.10">
    <property type="entry name" value="Spore Coat Polysaccharide Biosynthesis Protein SpsA, Chain A"/>
    <property type="match status" value="1"/>
</dbReference>
<evidence type="ECO:0000313" key="2">
    <source>
        <dbReference type="EMBL" id="KTC85377.1"/>
    </source>
</evidence>
<dbReference type="CDD" id="cd00761">
    <property type="entry name" value="Glyco_tranf_GTA_type"/>
    <property type="match status" value="1"/>
</dbReference>
<dbReference type="SUPFAM" id="SSF53448">
    <property type="entry name" value="Nucleotide-diphospho-sugar transferases"/>
    <property type="match status" value="1"/>
</dbReference>
<dbReference type="RefSeq" id="WP_058496830.1">
    <property type="nucleotide sequence ID" value="NZ_CAAAIU010000008.1"/>
</dbReference>
<name>A0A0W0SQ45_9GAMM</name>
<protein>
    <submittedName>
        <fullName evidence="2">Glycosyl transferase, family 2</fullName>
    </submittedName>
</protein>
<keyword evidence="3" id="KW-1185">Reference proteome</keyword>
<evidence type="ECO:0000259" key="1">
    <source>
        <dbReference type="Pfam" id="PF00535"/>
    </source>
</evidence>
<comment type="caution">
    <text evidence="2">The sequence shown here is derived from an EMBL/GenBank/DDBJ whole genome shotgun (WGS) entry which is preliminary data.</text>
</comment>
<sequence>MHPIISYLIPSYNHEQYLPFLLESLRLDIEQLTVPAEVIIVDDGSIDDSMTVIQAWAEANHNRFDIFYSTQENKGIGAVLNRMIDSSRGEYLRVCASDDMVVCGSTQLLYEQFKDRPNLRCVLADAKVINESGAVLHPSSISYHGGNIKRLADPKSLAREIIQHWCVAGPTHLLKKSHHQTMRYDESCRIEDYDLFLSLLEIPDAVVYVPEIVSLYRLHSTNVSKTKNLKRRIENIKTFQLIIDRYIDRQILANYLTTVRYKTRAKINFLQKQYVSCFFSLCMSAFFKLKPERRS</sequence>
<dbReference type="GO" id="GO:0016758">
    <property type="term" value="F:hexosyltransferase activity"/>
    <property type="evidence" value="ECO:0007669"/>
    <property type="project" value="UniProtKB-ARBA"/>
</dbReference>
<dbReference type="Proteomes" id="UP000054736">
    <property type="component" value="Unassembled WGS sequence"/>
</dbReference>
<organism evidence="2 3">
    <name type="scientific">Legionella drozanskii LLAP-1</name>
    <dbReference type="NCBI Taxonomy" id="1212489"/>
    <lineage>
        <taxon>Bacteria</taxon>
        <taxon>Pseudomonadati</taxon>
        <taxon>Pseudomonadota</taxon>
        <taxon>Gammaproteobacteria</taxon>
        <taxon>Legionellales</taxon>
        <taxon>Legionellaceae</taxon>
        <taxon>Legionella</taxon>
    </lineage>
</organism>
<proteinExistence type="predicted"/>
<dbReference type="PANTHER" id="PTHR22916">
    <property type="entry name" value="GLYCOSYLTRANSFERASE"/>
    <property type="match status" value="1"/>
</dbReference>
<evidence type="ECO:0000313" key="3">
    <source>
        <dbReference type="Proteomes" id="UP000054736"/>
    </source>
</evidence>
<feature type="domain" description="Glycosyltransferase 2-like" evidence="1">
    <location>
        <begin position="7"/>
        <end position="119"/>
    </location>
</feature>
<dbReference type="AlphaFoldDB" id="A0A0W0SQ45"/>
<dbReference type="InterPro" id="IPR029044">
    <property type="entry name" value="Nucleotide-diphossugar_trans"/>
</dbReference>
<keyword evidence="2" id="KW-0808">Transferase</keyword>
<dbReference type="OrthoDB" id="396512at2"/>
<dbReference type="InterPro" id="IPR001173">
    <property type="entry name" value="Glyco_trans_2-like"/>
</dbReference>
<accession>A0A0W0SQ45</accession>
<gene>
    <name evidence="2" type="ORF">Ldro_2549</name>
</gene>
<reference evidence="2 3" key="1">
    <citation type="submission" date="2015-11" db="EMBL/GenBank/DDBJ databases">
        <title>Genomic analysis of 38 Legionella species identifies large and diverse effector repertoires.</title>
        <authorList>
            <person name="Burstein D."/>
            <person name="Amaro F."/>
            <person name="Zusman T."/>
            <person name="Lifshitz Z."/>
            <person name="Cohen O."/>
            <person name="Gilbert J.A."/>
            <person name="Pupko T."/>
            <person name="Shuman H.A."/>
            <person name="Segal G."/>
        </authorList>
    </citation>
    <scope>NUCLEOTIDE SEQUENCE [LARGE SCALE GENOMIC DNA]</scope>
    <source>
        <strain evidence="2 3">ATCC 700990</strain>
    </source>
</reference>
<dbReference type="Pfam" id="PF00535">
    <property type="entry name" value="Glycos_transf_2"/>
    <property type="match status" value="1"/>
</dbReference>
<dbReference type="EMBL" id="LNXY01000028">
    <property type="protein sequence ID" value="KTC85377.1"/>
    <property type="molecule type" value="Genomic_DNA"/>
</dbReference>
<dbReference type="PANTHER" id="PTHR22916:SF3">
    <property type="entry name" value="UDP-GLCNAC:BETAGAL BETA-1,3-N-ACETYLGLUCOSAMINYLTRANSFERASE-LIKE PROTEIN 1"/>
    <property type="match status" value="1"/>
</dbReference>
<dbReference type="STRING" id="1212489.Ldro_2549"/>